<sequence>MDLMTDLLERAVATARGLSPEMQDEIARLVLAYAGEEQSVIPLTPEEEADLAESDVEEARGDFATEEQMRAIWAKYGR</sequence>
<gene>
    <name evidence="1" type="ordered locus">MexAM1_META1p4560</name>
</gene>
<dbReference type="HOGENOM" id="CLU_199717_0_0_5"/>
<accession>C5AQD0</accession>
<keyword evidence="2" id="KW-1185">Reference proteome</keyword>
<reference evidence="1 2" key="1">
    <citation type="journal article" date="2009" name="PLoS ONE">
        <title>Methylobacterium genome sequences: a reference blueprint to investigate microbial metabolism of C1 compounds from natural and industrial sources.</title>
        <authorList>
            <person name="Vuilleumier S."/>
            <person name="Chistoserdova L."/>
            <person name="Lee M.-C."/>
            <person name="Bringel F."/>
            <person name="Lajus A."/>
            <person name="Zhou Y."/>
            <person name="Gourion B."/>
            <person name="Barbe V."/>
            <person name="Chang J."/>
            <person name="Cruveiller S."/>
            <person name="Dossat C."/>
            <person name="Gillett W."/>
            <person name="Gruffaz C."/>
            <person name="Haugen E."/>
            <person name="Hourcade E."/>
            <person name="Levy R."/>
            <person name="Mangenot S."/>
            <person name="Muller E."/>
            <person name="Nadalig T."/>
            <person name="Pagni M."/>
            <person name="Penny C."/>
            <person name="Peyraud R."/>
            <person name="Robinson D.G."/>
            <person name="Roche D."/>
            <person name="Rouy Z."/>
            <person name="Saenampechek C."/>
            <person name="Salvignol G."/>
            <person name="Vallenet D."/>
            <person name="Wu Z."/>
            <person name="Marx C.J."/>
            <person name="Vorholt J.A."/>
            <person name="Olson M.V."/>
            <person name="Kaul R."/>
            <person name="Weissenbach J."/>
            <person name="Medigue C."/>
            <person name="Lidstrom M.E."/>
        </authorList>
    </citation>
    <scope>NUCLEOTIDE SEQUENCE [LARGE SCALE GENOMIC DNA]</scope>
    <source>
        <strain evidence="2">ATCC 14718 / DSM 1338 / JCM 2805 / NCIMB 9133 / AM1</strain>
    </source>
</reference>
<dbReference type="eggNOG" id="ENOG502ZED8">
    <property type="taxonomic scope" value="Bacteria"/>
</dbReference>
<protein>
    <submittedName>
        <fullName evidence="1">Uncharacterized protein</fullName>
    </submittedName>
</protein>
<dbReference type="EMBL" id="CP001510">
    <property type="protein sequence ID" value="ACS42190.1"/>
    <property type="molecule type" value="Genomic_DNA"/>
</dbReference>
<dbReference type="STRING" id="272630.MexAM1_META1p4560"/>
<proteinExistence type="predicted"/>
<dbReference type="KEGG" id="mea:Mex_1p4560"/>
<name>C5AQD0_METEA</name>
<evidence type="ECO:0000313" key="1">
    <source>
        <dbReference type="EMBL" id="ACS42190.1"/>
    </source>
</evidence>
<organism evidence="1 2">
    <name type="scientific">Methylorubrum extorquens (strain ATCC 14718 / DSM 1338 / JCM 2805 / NCIMB 9133 / AM1)</name>
    <name type="common">Methylobacterium extorquens</name>
    <dbReference type="NCBI Taxonomy" id="272630"/>
    <lineage>
        <taxon>Bacteria</taxon>
        <taxon>Pseudomonadati</taxon>
        <taxon>Pseudomonadota</taxon>
        <taxon>Alphaproteobacteria</taxon>
        <taxon>Hyphomicrobiales</taxon>
        <taxon>Methylobacteriaceae</taxon>
        <taxon>Methylorubrum</taxon>
    </lineage>
</organism>
<evidence type="ECO:0000313" key="2">
    <source>
        <dbReference type="Proteomes" id="UP000009081"/>
    </source>
</evidence>
<dbReference type="AlphaFoldDB" id="C5AQD0"/>
<dbReference type="Proteomes" id="UP000009081">
    <property type="component" value="Chromosome"/>
</dbReference>